<gene>
    <name evidence="1" type="ORF">DAH51_27525</name>
</gene>
<dbReference type="EMBL" id="QRAL01000079">
    <property type="protein sequence ID" value="RSU45545.1"/>
    <property type="molecule type" value="Genomic_DNA"/>
</dbReference>
<dbReference type="AlphaFoldDB" id="A0A430BAF8"/>
<name>A0A430BAF8_SPHYA</name>
<protein>
    <submittedName>
        <fullName evidence="1">Uncharacterized protein</fullName>
    </submittedName>
</protein>
<dbReference type="Proteomes" id="UP000287401">
    <property type="component" value="Unassembled WGS sequence"/>
</dbReference>
<sequence>MEINMEILGYILKEPSVTTWKNIKIVRIDVYDPSSEKVVGRAIRLDYGNKVDDAIQINDSE</sequence>
<evidence type="ECO:0000313" key="2">
    <source>
        <dbReference type="Proteomes" id="UP000287401"/>
    </source>
</evidence>
<evidence type="ECO:0000313" key="1">
    <source>
        <dbReference type="EMBL" id="RSU45545.1"/>
    </source>
</evidence>
<comment type="caution">
    <text evidence="1">The sequence shown here is derived from an EMBL/GenBank/DDBJ whole genome shotgun (WGS) entry which is preliminary data.</text>
</comment>
<proteinExistence type="predicted"/>
<accession>A0A430BAF8</accession>
<reference evidence="1 2" key="1">
    <citation type="submission" date="2018-07" db="EMBL/GenBank/DDBJ databases">
        <title>Genomic and Epidemiologic Investigation of an Indolent Hospital Outbreak.</title>
        <authorList>
            <person name="Johnson R.C."/>
            <person name="Deming C."/>
            <person name="Conlan S."/>
            <person name="Zellmer C.J."/>
            <person name="Michelin A.V."/>
            <person name="Lee-Lin S."/>
            <person name="Thomas P.J."/>
            <person name="Park M."/>
            <person name="Weingarten R.A."/>
            <person name="Less J."/>
            <person name="Dekker J.P."/>
            <person name="Frank K.M."/>
            <person name="Musser K.A."/>
            <person name="Mcquiston J.R."/>
            <person name="Henderson D.K."/>
            <person name="Lau A.F."/>
            <person name="Palmore T.N."/>
            <person name="Segre J.A."/>
        </authorList>
    </citation>
    <scope>NUCLEOTIDE SEQUENCE [LARGE SCALE GENOMIC DNA]</scope>
    <source>
        <strain evidence="1 2">SK-NIH.Env6_1116</strain>
    </source>
</reference>
<organism evidence="1 2">
    <name type="scientific">Sphingobium yanoikuyae</name>
    <name type="common">Sphingomonas yanoikuyae</name>
    <dbReference type="NCBI Taxonomy" id="13690"/>
    <lineage>
        <taxon>Bacteria</taxon>
        <taxon>Pseudomonadati</taxon>
        <taxon>Pseudomonadota</taxon>
        <taxon>Alphaproteobacteria</taxon>
        <taxon>Sphingomonadales</taxon>
        <taxon>Sphingomonadaceae</taxon>
        <taxon>Sphingobium</taxon>
    </lineage>
</organism>